<dbReference type="Proteomes" id="UP000199337">
    <property type="component" value="Unassembled WGS sequence"/>
</dbReference>
<dbReference type="RefSeq" id="WP_092470190.1">
    <property type="nucleotide sequence ID" value="NZ_FOOX01000004.1"/>
</dbReference>
<protein>
    <submittedName>
        <fullName evidence="1">Uncharacterized protein</fullName>
    </submittedName>
</protein>
<name>A0A1I2RAA4_9FIRM</name>
<keyword evidence="2" id="KW-1185">Reference proteome</keyword>
<evidence type="ECO:0000313" key="1">
    <source>
        <dbReference type="EMBL" id="SFG37624.1"/>
    </source>
</evidence>
<gene>
    <name evidence="1" type="ORF">SAMN05660649_01476</name>
</gene>
<dbReference type="AlphaFoldDB" id="A0A1I2RAA4"/>
<sequence length="171" mass="19453">MNNKVLQRLINVPTTLESNPQGLSASELARITGYPEGLILDDLNRVSLYTDLGNHFLLYAEDVMDNQEEPWENEVVDSPVEYLVKDPQIKWNLSITTDPYPTLGLTPREAMTILWLFAEFPPPKALKPLQDSLMEKLLPSKEIAAAKEMSEKLYTRGGVTFVETEYLNKLR</sequence>
<dbReference type="EMBL" id="FOOX01000004">
    <property type="protein sequence ID" value="SFG37624.1"/>
    <property type="molecule type" value="Genomic_DNA"/>
</dbReference>
<reference evidence="2" key="1">
    <citation type="submission" date="2016-10" db="EMBL/GenBank/DDBJ databases">
        <authorList>
            <person name="Varghese N."/>
            <person name="Submissions S."/>
        </authorList>
    </citation>
    <scope>NUCLEOTIDE SEQUENCE [LARGE SCALE GENOMIC DNA]</scope>
    <source>
        <strain evidence="2">DSM 17038</strain>
    </source>
</reference>
<proteinExistence type="predicted"/>
<organism evidence="1 2">
    <name type="scientific">Desulfotruncus arcticus DSM 17038</name>
    <dbReference type="NCBI Taxonomy" id="1121424"/>
    <lineage>
        <taxon>Bacteria</taxon>
        <taxon>Bacillati</taxon>
        <taxon>Bacillota</taxon>
        <taxon>Clostridia</taxon>
        <taxon>Eubacteriales</taxon>
        <taxon>Desulfallaceae</taxon>
        <taxon>Desulfotruncus</taxon>
    </lineage>
</organism>
<accession>A0A1I2RAA4</accession>
<evidence type="ECO:0000313" key="2">
    <source>
        <dbReference type="Proteomes" id="UP000199337"/>
    </source>
</evidence>
<dbReference type="STRING" id="341036.SAMN05660649_01476"/>